<dbReference type="AlphaFoldDB" id="A0A5K4F9T3"/>
<reference evidence="1" key="1">
    <citation type="journal article" date="2012" name="PLoS Negl. Trop. Dis.">
        <title>A systematically improved high quality genome and transcriptome of the human blood fluke Schistosoma mansoni.</title>
        <authorList>
            <person name="Protasio A.V."/>
            <person name="Tsai I.J."/>
            <person name="Babbage A."/>
            <person name="Nichol S."/>
            <person name="Hunt M."/>
            <person name="Aslett M.A."/>
            <person name="De Silva N."/>
            <person name="Velarde G.S."/>
            <person name="Anderson T.J."/>
            <person name="Clark R.C."/>
            <person name="Davidson C."/>
            <person name="Dillon G.P."/>
            <person name="Holroyd N.E."/>
            <person name="LoVerde P.T."/>
            <person name="Lloyd C."/>
            <person name="McQuillan J."/>
            <person name="Oliveira G."/>
            <person name="Otto T.D."/>
            <person name="Parker-Manuel S.J."/>
            <person name="Quail M.A."/>
            <person name="Wilson R.A."/>
            <person name="Zerlotini A."/>
            <person name="Dunne D.W."/>
            <person name="Berriman M."/>
        </authorList>
    </citation>
    <scope>NUCLEOTIDE SEQUENCE [LARGE SCALE GENOMIC DNA]</scope>
    <source>
        <strain evidence="1">Puerto Rican</strain>
    </source>
</reference>
<dbReference type="InParanoid" id="A0A5K4F9T3"/>
<name>A0A5K4F9T3_SCHMA</name>
<dbReference type="WBParaSite" id="Smp_324240.1">
    <property type="protein sequence ID" value="Smp_324240.1"/>
    <property type="gene ID" value="Smp_324240"/>
</dbReference>
<sequence length="73" mass="8876">MFSAFSLDELLWSPWKCRRYDDHVHCDIHRAQLQCYVLQRLHNRLSMMKIQSDRVNQSKLPEIMHEKVPVTHE</sequence>
<accession>A0A5K4F9T3</accession>
<organism evidence="1 2">
    <name type="scientific">Schistosoma mansoni</name>
    <name type="common">Blood fluke</name>
    <dbReference type="NCBI Taxonomy" id="6183"/>
    <lineage>
        <taxon>Eukaryota</taxon>
        <taxon>Metazoa</taxon>
        <taxon>Spiralia</taxon>
        <taxon>Lophotrochozoa</taxon>
        <taxon>Platyhelminthes</taxon>
        <taxon>Trematoda</taxon>
        <taxon>Digenea</taxon>
        <taxon>Strigeidida</taxon>
        <taxon>Schistosomatoidea</taxon>
        <taxon>Schistosomatidae</taxon>
        <taxon>Schistosoma</taxon>
    </lineage>
</organism>
<reference evidence="2" key="2">
    <citation type="submission" date="2019-11" db="UniProtKB">
        <authorList>
            <consortium name="WormBaseParasite"/>
        </authorList>
    </citation>
    <scope>IDENTIFICATION</scope>
    <source>
        <strain evidence="2">Puerto Rican</strain>
    </source>
</reference>
<keyword evidence="1" id="KW-1185">Reference proteome</keyword>
<dbReference type="Proteomes" id="UP000008854">
    <property type="component" value="Unassembled WGS sequence"/>
</dbReference>
<proteinExistence type="predicted"/>
<protein>
    <submittedName>
        <fullName evidence="2">Uncharacterized protein</fullName>
    </submittedName>
</protein>
<evidence type="ECO:0000313" key="1">
    <source>
        <dbReference type="Proteomes" id="UP000008854"/>
    </source>
</evidence>
<evidence type="ECO:0000313" key="2">
    <source>
        <dbReference type="WBParaSite" id="Smp_324240.1"/>
    </source>
</evidence>